<dbReference type="EMBL" id="JARIHO010000124">
    <property type="protein sequence ID" value="KAJ7301907.1"/>
    <property type="molecule type" value="Genomic_DNA"/>
</dbReference>
<comment type="caution">
    <text evidence="2">The sequence shown here is derived from an EMBL/GenBank/DDBJ whole genome shotgun (WGS) entry which is preliminary data.</text>
</comment>
<feature type="compositionally biased region" description="Low complexity" evidence="1">
    <location>
        <begin position="431"/>
        <end position="447"/>
    </location>
</feature>
<reference evidence="2" key="1">
    <citation type="submission" date="2023-03" db="EMBL/GenBank/DDBJ databases">
        <title>Massive genome expansion in bonnet fungi (Mycena s.s.) driven by repeated elements and novel gene families across ecological guilds.</title>
        <authorList>
            <consortium name="Lawrence Berkeley National Laboratory"/>
            <person name="Harder C.B."/>
            <person name="Miyauchi S."/>
            <person name="Viragh M."/>
            <person name="Kuo A."/>
            <person name="Thoen E."/>
            <person name="Andreopoulos B."/>
            <person name="Lu D."/>
            <person name="Skrede I."/>
            <person name="Drula E."/>
            <person name="Henrissat B."/>
            <person name="Morin E."/>
            <person name="Kohler A."/>
            <person name="Barry K."/>
            <person name="LaButti K."/>
            <person name="Morin E."/>
            <person name="Salamov A."/>
            <person name="Lipzen A."/>
            <person name="Mereny Z."/>
            <person name="Hegedus B."/>
            <person name="Baldrian P."/>
            <person name="Stursova M."/>
            <person name="Weitz H."/>
            <person name="Taylor A."/>
            <person name="Grigoriev I.V."/>
            <person name="Nagy L.G."/>
            <person name="Martin F."/>
            <person name="Kauserud H."/>
        </authorList>
    </citation>
    <scope>NUCLEOTIDE SEQUENCE</scope>
    <source>
        <strain evidence="2">CBHHK002</strain>
    </source>
</reference>
<feature type="region of interest" description="Disordered" evidence="1">
    <location>
        <begin position="273"/>
        <end position="380"/>
    </location>
</feature>
<feature type="region of interest" description="Disordered" evidence="1">
    <location>
        <begin position="211"/>
        <end position="240"/>
    </location>
</feature>
<sequence>MSTSPSFTPFKYIPMPRPQSADAPRFDGTNLTDFLDLLSRHGERAGLALDELTPLIVAYCTPDVRRVIHFSPELRRNARSWQDAVSELRSLYGSGDNLVTYTIADLCEFCRDICTGSPFRSLSDAQVYARRFIEISGYLREFGFITDGEVRVYFVVGLPVATRKDVEARLPDANRGTDSPPTIRQVMNILRDLLRRDSFEMFVATRLLSTRSTSPTSSSDAPIPAASQSRTESTPKPRSHRCFVCGGTGTHRLSPKFCPRTWELVEHGLARFDPDGRLVSHDGSPLPMTRNSGGVAAHLFASSRRRRLPPRNVTQPPSPSVHRVDIPVRDAPSNSNPPQSQIAVRRPQPPGSPTIPFASIPFDVSNSPSRSKLNPPHRPCSLRLRKAPIIASVRICPSSPDEIPEPHPPPSSQAEQSSTGLHPPPYPKLNPSHSHSSTSFPTPSSVHPSHDDSTPGLPYLGLDPEQLVTLSFSDLLVISPPIRAKCGLAPNYRVLNVADIELENHAERTSAFNSPQNLVFTHKRTHDHFHGLPIPSSLSGLSAYRQVDFPGIFLFILL</sequence>
<evidence type="ECO:0000313" key="2">
    <source>
        <dbReference type="EMBL" id="KAJ7301907.1"/>
    </source>
</evidence>
<organism evidence="2 3">
    <name type="scientific">Mycena albidolilacea</name>
    <dbReference type="NCBI Taxonomy" id="1033008"/>
    <lineage>
        <taxon>Eukaryota</taxon>
        <taxon>Fungi</taxon>
        <taxon>Dikarya</taxon>
        <taxon>Basidiomycota</taxon>
        <taxon>Agaricomycotina</taxon>
        <taxon>Agaricomycetes</taxon>
        <taxon>Agaricomycetidae</taxon>
        <taxon>Agaricales</taxon>
        <taxon>Marasmiineae</taxon>
        <taxon>Mycenaceae</taxon>
        <taxon>Mycena</taxon>
    </lineage>
</organism>
<proteinExistence type="predicted"/>
<dbReference type="Proteomes" id="UP001218218">
    <property type="component" value="Unassembled WGS sequence"/>
</dbReference>
<protein>
    <submittedName>
        <fullName evidence="2">Uncharacterized protein</fullName>
    </submittedName>
</protein>
<keyword evidence="3" id="KW-1185">Reference proteome</keyword>
<dbReference type="AlphaFoldDB" id="A0AAD6YYQ0"/>
<evidence type="ECO:0000256" key="1">
    <source>
        <dbReference type="SAM" id="MobiDB-lite"/>
    </source>
</evidence>
<gene>
    <name evidence="2" type="ORF">DFH08DRAFT_1090033</name>
</gene>
<name>A0AAD6YYQ0_9AGAR</name>
<feature type="compositionally biased region" description="Polar residues" evidence="1">
    <location>
        <begin position="332"/>
        <end position="342"/>
    </location>
</feature>
<feature type="compositionally biased region" description="Low complexity" evidence="1">
    <location>
        <begin position="211"/>
        <end position="229"/>
    </location>
</feature>
<accession>A0AAD6YYQ0</accession>
<evidence type="ECO:0000313" key="3">
    <source>
        <dbReference type="Proteomes" id="UP001218218"/>
    </source>
</evidence>
<feature type="region of interest" description="Disordered" evidence="1">
    <location>
        <begin position="396"/>
        <end position="458"/>
    </location>
</feature>